<dbReference type="Proteomes" id="UP000271974">
    <property type="component" value="Unassembled WGS sequence"/>
</dbReference>
<gene>
    <name evidence="2" type="ORF">EGW08_006612</name>
</gene>
<reference evidence="2 3" key="1">
    <citation type="submission" date="2019-01" db="EMBL/GenBank/DDBJ databases">
        <title>A draft genome assembly of the solar-powered sea slug Elysia chlorotica.</title>
        <authorList>
            <person name="Cai H."/>
            <person name="Li Q."/>
            <person name="Fang X."/>
            <person name="Li J."/>
            <person name="Curtis N.E."/>
            <person name="Altenburger A."/>
            <person name="Shibata T."/>
            <person name="Feng M."/>
            <person name="Maeda T."/>
            <person name="Schwartz J.A."/>
            <person name="Shigenobu S."/>
            <person name="Lundholm N."/>
            <person name="Nishiyama T."/>
            <person name="Yang H."/>
            <person name="Hasebe M."/>
            <person name="Li S."/>
            <person name="Pierce S.K."/>
            <person name="Wang J."/>
        </authorList>
    </citation>
    <scope>NUCLEOTIDE SEQUENCE [LARGE SCALE GENOMIC DNA]</scope>
    <source>
        <strain evidence="2">EC2010</strain>
        <tissue evidence="2">Whole organism of an adult</tissue>
    </source>
</reference>
<evidence type="ECO:0000256" key="1">
    <source>
        <dbReference type="SAM" id="MobiDB-lite"/>
    </source>
</evidence>
<protein>
    <submittedName>
        <fullName evidence="2">Uncharacterized protein</fullName>
    </submittedName>
</protein>
<dbReference type="AlphaFoldDB" id="A0A3S1A8U4"/>
<proteinExistence type="predicted"/>
<sequence>MKFGCYKKGKRIPTQQSKPCDCCKFCKVHLQQEQKKQPPPSPPTVSESASVSETPPENLPAFSIFSFPPNQELPEKPSSPFSIYNFPQKQIQTPASAPYSFFQTTPKSKKRPPPSQYSFFPSHVHKTAFNLYQTPNSLQILNIHEKWTFNVLDGTDFERNPCFSNSTDVSSF</sequence>
<name>A0A3S1A8U4_ELYCH</name>
<evidence type="ECO:0000313" key="3">
    <source>
        <dbReference type="Proteomes" id="UP000271974"/>
    </source>
</evidence>
<accession>A0A3S1A8U4</accession>
<dbReference type="EMBL" id="RQTK01000164">
    <property type="protein sequence ID" value="RUS85600.1"/>
    <property type="molecule type" value="Genomic_DNA"/>
</dbReference>
<organism evidence="2 3">
    <name type="scientific">Elysia chlorotica</name>
    <name type="common">Eastern emerald elysia</name>
    <name type="synonym">Sea slug</name>
    <dbReference type="NCBI Taxonomy" id="188477"/>
    <lineage>
        <taxon>Eukaryota</taxon>
        <taxon>Metazoa</taxon>
        <taxon>Spiralia</taxon>
        <taxon>Lophotrochozoa</taxon>
        <taxon>Mollusca</taxon>
        <taxon>Gastropoda</taxon>
        <taxon>Heterobranchia</taxon>
        <taxon>Euthyneura</taxon>
        <taxon>Panpulmonata</taxon>
        <taxon>Sacoglossa</taxon>
        <taxon>Placobranchoidea</taxon>
        <taxon>Plakobranchidae</taxon>
        <taxon>Elysia</taxon>
    </lineage>
</organism>
<evidence type="ECO:0000313" key="2">
    <source>
        <dbReference type="EMBL" id="RUS85600.1"/>
    </source>
</evidence>
<feature type="compositionally biased region" description="Low complexity" evidence="1">
    <location>
        <begin position="44"/>
        <end position="56"/>
    </location>
</feature>
<comment type="caution">
    <text evidence="2">The sequence shown here is derived from an EMBL/GenBank/DDBJ whole genome shotgun (WGS) entry which is preliminary data.</text>
</comment>
<feature type="region of interest" description="Disordered" evidence="1">
    <location>
        <begin position="33"/>
        <end position="62"/>
    </location>
</feature>
<keyword evidence="3" id="KW-1185">Reference proteome</keyword>